<evidence type="ECO:0000313" key="3">
    <source>
        <dbReference type="Proteomes" id="UP000248817"/>
    </source>
</evidence>
<protein>
    <submittedName>
        <fullName evidence="2">Uncharacterized protein</fullName>
    </submittedName>
</protein>
<gene>
    <name evidence="2" type="ORF">BP00DRAFT_446803</name>
</gene>
<keyword evidence="3" id="KW-1185">Reference proteome</keyword>
<evidence type="ECO:0000256" key="1">
    <source>
        <dbReference type="SAM" id="MobiDB-lite"/>
    </source>
</evidence>
<dbReference type="EMBL" id="KZ825506">
    <property type="protein sequence ID" value="PYI31182.1"/>
    <property type="molecule type" value="Genomic_DNA"/>
</dbReference>
<organism evidence="2 3">
    <name type="scientific">Aspergillus indologenus CBS 114.80</name>
    <dbReference type="NCBI Taxonomy" id="1450541"/>
    <lineage>
        <taxon>Eukaryota</taxon>
        <taxon>Fungi</taxon>
        <taxon>Dikarya</taxon>
        <taxon>Ascomycota</taxon>
        <taxon>Pezizomycotina</taxon>
        <taxon>Eurotiomycetes</taxon>
        <taxon>Eurotiomycetidae</taxon>
        <taxon>Eurotiales</taxon>
        <taxon>Aspergillaceae</taxon>
        <taxon>Aspergillus</taxon>
        <taxon>Aspergillus subgen. Circumdati</taxon>
    </lineage>
</organism>
<feature type="region of interest" description="Disordered" evidence="1">
    <location>
        <begin position="69"/>
        <end position="90"/>
    </location>
</feature>
<evidence type="ECO:0000313" key="2">
    <source>
        <dbReference type="EMBL" id="PYI31182.1"/>
    </source>
</evidence>
<sequence>MTATSEPRDEYNLQEAWERVCRSFAQTIKADLTTAPKYTIEETVIDKTLAFVKLLGGIVAQGASMIEHRKDPNRLDHQESPEPKQTHSLASTLITYGRYDDALEQLKLASSLMSEN</sequence>
<accession>A0A2V5I7U5</accession>
<dbReference type="AlphaFoldDB" id="A0A2V5I7U5"/>
<dbReference type="Proteomes" id="UP000248817">
    <property type="component" value="Unassembled WGS sequence"/>
</dbReference>
<name>A0A2V5I7U5_9EURO</name>
<proteinExistence type="predicted"/>
<reference evidence="2 3" key="1">
    <citation type="submission" date="2018-02" db="EMBL/GenBank/DDBJ databases">
        <title>The genomes of Aspergillus section Nigri reveals drivers in fungal speciation.</title>
        <authorList>
            <consortium name="DOE Joint Genome Institute"/>
            <person name="Vesth T.C."/>
            <person name="Nybo J."/>
            <person name="Theobald S."/>
            <person name="Brandl J."/>
            <person name="Frisvad J.C."/>
            <person name="Nielsen K.F."/>
            <person name="Lyhne E.K."/>
            <person name="Kogle M.E."/>
            <person name="Kuo A."/>
            <person name="Riley R."/>
            <person name="Clum A."/>
            <person name="Nolan M."/>
            <person name="Lipzen A."/>
            <person name="Salamov A."/>
            <person name="Henrissat B."/>
            <person name="Wiebenga A."/>
            <person name="De vries R.P."/>
            <person name="Grigoriev I.V."/>
            <person name="Mortensen U.H."/>
            <person name="Andersen M.R."/>
            <person name="Baker S.E."/>
        </authorList>
    </citation>
    <scope>NUCLEOTIDE SEQUENCE [LARGE SCALE GENOMIC DNA]</scope>
    <source>
        <strain evidence="2 3">CBS 114.80</strain>
    </source>
</reference>
<feature type="compositionally biased region" description="Basic and acidic residues" evidence="1">
    <location>
        <begin position="69"/>
        <end position="85"/>
    </location>
</feature>